<protein>
    <recommendedName>
        <fullName evidence="10">SRCR domain-containing protein</fullName>
    </recommendedName>
</protein>
<keyword evidence="5" id="KW-1133">Transmembrane helix</keyword>
<sequence>MARWKPALGSNLCLAAAALALLAAATPAISLEPIERAWDARQLLQEPETLPAFPPPGNITGVRLVNGSWPQEGRLEVQINGSTWSSVCSSGFTDATAHVACSMLNSSWPVGIAAYGAPFGEGQGPVLLTYFRCGGSERSLFECGPDVSGKHNECQHENDVGVVCLSDFPKGITAARLVNGSSPLSGRLEVQIDHLCGPILLDKLICSPFVNTTRLDECNYSDEPGSATNDSHDYDVGLHCFNDSATAAAPITGLRLVNGSSSQGALQVQLAGMAWGSACSSSPGLINQPHEGPDPDIATATVICRSLGHSGGAGLLLPSGAFGANAGPFLVALSAGCRGNETSLNQRDIGYQTDCNLPFAAVTTALQLQHALPPEPPDADLFSLNPYTSTHLPITPPAGTITAARLVNGSSPAEGRLEVLYHGAVWGTACSRGFDATSAAVACRQAGFDNGCTVLPASAFGPGAAADPILLGSVVHCDNASLASLADCSLSYDASECDHSMDIGLACSNVSEFSHDSSANDLLPGNQADGGGA</sequence>
<comment type="caution">
    <text evidence="11">The sequence shown here is derived from an EMBL/GenBank/DDBJ whole genome shotgun (WGS) entry which is preliminary data.</text>
</comment>
<dbReference type="Proteomes" id="UP001205105">
    <property type="component" value="Unassembled WGS sequence"/>
</dbReference>
<dbReference type="InterPro" id="IPR036772">
    <property type="entry name" value="SRCR-like_dom_sf"/>
</dbReference>
<evidence type="ECO:0000256" key="1">
    <source>
        <dbReference type="ARBA" id="ARBA00004167"/>
    </source>
</evidence>
<dbReference type="SMART" id="SM00202">
    <property type="entry name" value="SR"/>
    <property type="match status" value="3"/>
</dbReference>
<feature type="domain" description="SRCR" evidence="10">
    <location>
        <begin position="62"/>
        <end position="165"/>
    </location>
</feature>
<dbReference type="PROSITE" id="PS50287">
    <property type="entry name" value="SRCR_2"/>
    <property type="match status" value="3"/>
</dbReference>
<dbReference type="PANTHER" id="PTHR48071:SF28">
    <property type="entry name" value="SRCR DOMAIN-CONTAINING PROTEIN"/>
    <property type="match status" value="1"/>
</dbReference>
<dbReference type="EMBL" id="JADXDR010000161">
    <property type="protein sequence ID" value="KAI7837211.1"/>
    <property type="molecule type" value="Genomic_DNA"/>
</dbReference>
<feature type="chain" id="PRO_5041984963" description="SRCR domain-containing protein" evidence="9">
    <location>
        <begin position="31"/>
        <end position="533"/>
    </location>
</feature>
<dbReference type="SUPFAM" id="SSF56487">
    <property type="entry name" value="SRCR-like"/>
    <property type="match status" value="4"/>
</dbReference>
<dbReference type="PANTHER" id="PTHR48071">
    <property type="entry name" value="SRCR DOMAIN-CONTAINING PROTEIN"/>
    <property type="match status" value="1"/>
</dbReference>
<evidence type="ECO:0000259" key="10">
    <source>
        <dbReference type="PROSITE" id="PS50287"/>
    </source>
</evidence>
<reference evidence="11" key="1">
    <citation type="submission" date="2020-11" db="EMBL/GenBank/DDBJ databases">
        <title>Chlorella ohadii genome sequencing and assembly.</title>
        <authorList>
            <person name="Murik O."/>
            <person name="Treves H."/>
            <person name="Kedem I."/>
            <person name="Shotland Y."/>
            <person name="Kaplan A."/>
        </authorList>
    </citation>
    <scope>NUCLEOTIDE SEQUENCE</scope>
    <source>
        <strain evidence="11">1</strain>
    </source>
</reference>
<proteinExistence type="predicted"/>
<evidence type="ECO:0000256" key="9">
    <source>
        <dbReference type="SAM" id="SignalP"/>
    </source>
</evidence>
<evidence type="ECO:0000256" key="7">
    <source>
        <dbReference type="ARBA" id="ARBA00023157"/>
    </source>
</evidence>
<keyword evidence="6" id="KW-0472">Membrane</keyword>
<evidence type="ECO:0000256" key="5">
    <source>
        <dbReference type="ARBA" id="ARBA00022989"/>
    </source>
</evidence>
<evidence type="ECO:0000313" key="12">
    <source>
        <dbReference type="Proteomes" id="UP001205105"/>
    </source>
</evidence>
<evidence type="ECO:0000256" key="2">
    <source>
        <dbReference type="ARBA" id="ARBA00022692"/>
    </source>
</evidence>
<keyword evidence="4" id="KW-0677">Repeat</keyword>
<evidence type="ECO:0000256" key="6">
    <source>
        <dbReference type="ARBA" id="ARBA00023136"/>
    </source>
</evidence>
<evidence type="ECO:0000256" key="4">
    <source>
        <dbReference type="ARBA" id="ARBA00022737"/>
    </source>
</evidence>
<gene>
    <name evidence="11" type="ORF">COHA_009002</name>
</gene>
<comment type="subcellular location">
    <subcellularLocation>
        <location evidence="1">Membrane</location>
        <topology evidence="1">Single-pass membrane protein</topology>
    </subcellularLocation>
</comment>
<keyword evidence="3 9" id="KW-0732">Signal</keyword>
<feature type="domain" description="SRCR" evidence="10">
    <location>
        <begin position="404"/>
        <end position="508"/>
    </location>
</feature>
<keyword evidence="7" id="KW-1015">Disulfide bond</keyword>
<feature type="signal peptide" evidence="9">
    <location>
        <begin position="1"/>
        <end position="30"/>
    </location>
</feature>
<evidence type="ECO:0000313" key="11">
    <source>
        <dbReference type="EMBL" id="KAI7837211.1"/>
    </source>
</evidence>
<name>A0AAD5DJB8_9CHLO</name>
<keyword evidence="2" id="KW-0812">Transmembrane</keyword>
<dbReference type="PRINTS" id="PR00258">
    <property type="entry name" value="SPERACTRCPTR"/>
</dbReference>
<organism evidence="11 12">
    <name type="scientific">Chlorella ohadii</name>
    <dbReference type="NCBI Taxonomy" id="2649997"/>
    <lineage>
        <taxon>Eukaryota</taxon>
        <taxon>Viridiplantae</taxon>
        <taxon>Chlorophyta</taxon>
        <taxon>core chlorophytes</taxon>
        <taxon>Trebouxiophyceae</taxon>
        <taxon>Chlorellales</taxon>
        <taxon>Chlorellaceae</taxon>
        <taxon>Chlorella clade</taxon>
        <taxon>Chlorella</taxon>
    </lineage>
</organism>
<feature type="domain" description="SRCR" evidence="10">
    <location>
        <begin position="254"/>
        <end position="346"/>
    </location>
</feature>
<keyword evidence="12" id="KW-1185">Reference proteome</keyword>
<accession>A0AAD5DJB8</accession>
<dbReference type="Gene3D" id="3.10.250.10">
    <property type="entry name" value="SRCR-like domain"/>
    <property type="match status" value="3"/>
</dbReference>
<dbReference type="FunFam" id="3.10.250.10:FF:000016">
    <property type="entry name" value="Scavenger receptor cysteine-rich protein type 12"/>
    <property type="match status" value="1"/>
</dbReference>
<dbReference type="InterPro" id="IPR001190">
    <property type="entry name" value="SRCR"/>
</dbReference>
<dbReference type="Pfam" id="PF00530">
    <property type="entry name" value="SRCR"/>
    <property type="match status" value="2"/>
</dbReference>
<evidence type="ECO:0000256" key="8">
    <source>
        <dbReference type="ARBA" id="ARBA00023180"/>
    </source>
</evidence>
<keyword evidence="8" id="KW-0325">Glycoprotein</keyword>
<dbReference type="GO" id="GO:0016020">
    <property type="term" value="C:membrane"/>
    <property type="evidence" value="ECO:0007669"/>
    <property type="project" value="UniProtKB-SubCell"/>
</dbReference>
<evidence type="ECO:0000256" key="3">
    <source>
        <dbReference type="ARBA" id="ARBA00022729"/>
    </source>
</evidence>
<dbReference type="AlphaFoldDB" id="A0AAD5DJB8"/>